<dbReference type="Proteomes" id="UP000182649">
    <property type="component" value="Unassembled WGS sequence"/>
</dbReference>
<name>A0A1I7I3Y9_9PROT</name>
<organism evidence="1 2">
    <name type="scientific">Nitrosospira multiformis</name>
    <dbReference type="NCBI Taxonomy" id="1231"/>
    <lineage>
        <taxon>Bacteria</taxon>
        <taxon>Pseudomonadati</taxon>
        <taxon>Pseudomonadota</taxon>
        <taxon>Betaproteobacteria</taxon>
        <taxon>Nitrosomonadales</taxon>
        <taxon>Nitrosomonadaceae</taxon>
        <taxon>Nitrosospira</taxon>
    </lineage>
</organism>
<evidence type="ECO:0000313" key="2">
    <source>
        <dbReference type="Proteomes" id="UP000182649"/>
    </source>
</evidence>
<dbReference type="AlphaFoldDB" id="A0A1I7I3Y9"/>
<evidence type="ECO:0000313" key="1">
    <source>
        <dbReference type="EMBL" id="SFU67486.1"/>
    </source>
</evidence>
<dbReference type="RefSeq" id="WP_177219755.1">
    <property type="nucleotide sequence ID" value="NZ_FPBZ01000014.1"/>
</dbReference>
<sequence>MVAYKQLYPSGDFSMPGLLIGGVGLRDRMYSVRISVGYGTRQIDPISLIDISQQELEIIWRNYPQQVWRAIYSIADLWDFAYSVEDLREQNRDADQLWQNARSNITATAQTLG</sequence>
<dbReference type="EMBL" id="FPBZ01000014">
    <property type="protein sequence ID" value="SFU67486.1"/>
    <property type="molecule type" value="Genomic_DNA"/>
</dbReference>
<protein>
    <submittedName>
        <fullName evidence="1">Uncharacterized protein</fullName>
    </submittedName>
</protein>
<gene>
    <name evidence="1" type="ORF">SAMN05216417_11414</name>
</gene>
<reference evidence="2" key="1">
    <citation type="submission" date="2016-10" db="EMBL/GenBank/DDBJ databases">
        <authorList>
            <person name="Varghese N."/>
            <person name="Submissions S."/>
        </authorList>
    </citation>
    <scope>NUCLEOTIDE SEQUENCE [LARGE SCALE GENOMIC DNA]</scope>
    <source>
        <strain evidence="2">Nl14</strain>
    </source>
</reference>
<proteinExistence type="predicted"/>
<accession>A0A1I7I3Y9</accession>